<evidence type="ECO:0000313" key="2">
    <source>
        <dbReference type="EMBL" id="MBO1626102.1"/>
    </source>
</evidence>
<feature type="domain" description="Transcription regulator PadR N-terminal" evidence="1">
    <location>
        <begin position="49"/>
        <end position="117"/>
    </location>
</feature>
<dbReference type="Pfam" id="PF03551">
    <property type="entry name" value="PadR"/>
    <property type="match status" value="1"/>
</dbReference>
<accession>A0ABS3P012</accession>
<dbReference type="SUPFAM" id="SSF46785">
    <property type="entry name" value="Winged helix' DNA-binding domain"/>
    <property type="match status" value="1"/>
</dbReference>
<reference evidence="2 3" key="1">
    <citation type="submission" date="2021-03" db="EMBL/GenBank/DDBJ databases">
        <title>Identification of novel Bacillus strains.</title>
        <authorList>
            <person name="Xiao Z."/>
            <person name="Li Y."/>
            <person name="Shen J."/>
        </authorList>
    </citation>
    <scope>NUCLEOTIDE SEQUENCE [LARGE SCALE GENOMIC DNA]</scope>
    <source>
        <strain evidence="2 3">SY8</strain>
    </source>
</reference>
<dbReference type="NCBIfam" id="NF006931">
    <property type="entry name" value="PRK09416.1"/>
    <property type="match status" value="1"/>
</dbReference>
<dbReference type="Proteomes" id="UP000677611">
    <property type="component" value="Unassembled WGS sequence"/>
</dbReference>
<dbReference type="InterPro" id="IPR005149">
    <property type="entry name" value="Tscrpt_reg_PadR_N"/>
</dbReference>
<gene>
    <name evidence="2" type="ORF">J4P90_12800</name>
</gene>
<dbReference type="Gene3D" id="1.10.10.10">
    <property type="entry name" value="Winged helix-like DNA-binding domain superfamily/Winged helix DNA-binding domain"/>
    <property type="match status" value="1"/>
</dbReference>
<protein>
    <submittedName>
        <fullName evidence="2">PadR family transcriptional regulator</fullName>
    </submittedName>
</protein>
<evidence type="ECO:0000313" key="3">
    <source>
        <dbReference type="Proteomes" id="UP000677611"/>
    </source>
</evidence>
<name>A0ABS3P012_9BACI</name>
<sequence>MEERLKHLKKAMKQHAFNQITFSEQQRKQIQQKINQISEKTEKDILIAILQLLTQEKTGFELHTLLRARGIATFENNEGSLYMLLHHLEQKGQLQVRWTETEGKYYSLTRKGGKLLQTAEKANIGAALQKLLEGWSLHEQL</sequence>
<keyword evidence="3" id="KW-1185">Reference proteome</keyword>
<comment type="caution">
    <text evidence="2">The sequence shown here is derived from an EMBL/GenBank/DDBJ whole genome shotgun (WGS) entry which is preliminary data.</text>
</comment>
<dbReference type="InterPro" id="IPR036390">
    <property type="entry name" value="WH_DNA-bd_sf"/>
</dbReference>
<dbReference type="InterPro" id="IPR036388">
    <property type="entry name" value="WH-like_DNA-bd_sf"/>
</dbReference>
<dbReference type="EMBL" id="JAGDQJ010000014">
    <property type="protein sequence ID" value="MBO1626102.1"/>
    <property type="molecule type" value="Genomic_DNA"/>
</dbReference>
<dbReference type="RefSeq" id="WP_208017906.1">
    <property type="nucleotide sequence ID" value="NZ_JAGDQJ010000014.1"/>
</dbReference>
<organism evidence="2 3">
    <name type="scientific">Bacillus arachidis</name>
    <dbReference type="NCBI Taxonomy" id="2819290"/>
    <lineage>
        <taxon>Bacteria</taxon>
        <taxon>Bacillati</taxon>
        <taxon>Bacillota</taxon>
        <taxon>Bacilli</taxon>
        <taxon>Bacillales</taxon>
        <taxon>Bacillaceae</taxon>
        <taxon>Bacillus</taxon>
    </lineage>
</organism>
<proteinExistence type="predicted"/>
<evidence type="ECO:0000259" key="1">
    <source>
        <dbReference type="Pfam" id="PF03551"/>
    </source>
</evidence>